<proteinExistence type="predicted"/>
<dbReference type="Gene3D" id="3.40.470.10">
    <property type="entry name" value="Uracil-DNA glycosylase-like domain"/>
    <property type="match status" value="1"/>
</dbReference>
<name>A0A7X0HTR1_9BACI</name>
<gene>
    <name evidence="1" type="ORF">HNR53_003338</name>
</gene>
<organism evidence="1 2">
    <name type="scientific">Bacillus benzoevorans</name>
    <dbReference type="NCBI Taxonomy" id="1456"/>
    <lineage>
        <taxon>Bacteria</taxon>
        <taxon>Bacillati</taxon>
        <taxon>Bacillota</taxon>
        <taxon>Bacilli</taxon>
        <taxon>Bacillales</taxon>
        <taxon>Bacillaceae</taxon>
        <taxon>Bacillus</taxon>
    </lineage>
</organism>
<keyword evidence="2" id="KW-1185">Reference proteome</keyword>
<accession>A0A7X0HTR1</accession>
<dbReference type="EMBL" id="JACHGK010000012">
    <property type="protein sequence ID" value="MBB6446678.1"/>
    <property type="molecule type" value="Genomic_DNA"/>
</dbReference>
<dbReference type="SUPFAM" id="SSF52141">
    <property type="entry name" value="Uracil-DNA glycosylase-like"/>
    <property type="match status" value="1"/>
</dbReference>
<reference evidence="1 2" key="1">
    <citation type="submission" date="2020-08" db="EMBL/GenBank/DDBJ databases">
        <title>Genomic Encyclopedia of Type Strains, Phase IV (KMG-IV): sequencing the most valuable type-strain genomes for metagenomic binning, comparative biology and taxonomic classification.</title>
        <authorList>
            <person name="Goeker M."/>
        </authorList>
    </citation>
    <scope>NUCLEOTIDE SEQUENCE [LARGE SCALE GENOMIC DNA]</scope>
    <source>
        <strain evidence="1 2">DSM 5391</strain>
    </source>
</reference>
<dbReference type="Proteomes" id="UP000531594">
    <property type="component" value="Unassembled WGS sequence"/>
</dbReference>
<dbReference type="InterPro" id="IPR036895">
    <property type="entry name" value="Uracil-DNA_glycosylase-like_sf"/>
</dbReference>
<evidence type="ECO:0000313" key="1">
    <source>
        <dbReference type="EMBL" id="MBB6446678.1"/>
    </source>
</evidence>
<dbReference type="AlphaFoldDB" id="A0A7X0HTR1"/>
<evidence type="ECO:0008006" key="3">
    <source>
        <dbReference type="Google" id="ProtNLM"/>
    </source>
</evidence>
<evidence type="ECO:0000313" key="2">
    <source>
        <dbReference type="Proteomes" id="UP000531594"/>
    </source>
</evidence>
<comment type="caution">
    <text evidence="1">The sequence shown here is derived from an EMBL/GenBank/DDBJ whole genome shotgun (WGS) entry which is preliminary data.</text>
</comment>
<sequence>MKNFIDELKDYMAAVDVFNPWGEYTDEYDIGISAPKIRREQLQRFLEQRIKSARFLFVAEAMGYQGGRFSGIPMTSERIVTGYHPDIHSNSVFAGNTGVRTSNPECSEFKKAQSELGFSEQTATIVWKAILEHDMNPFEMILWNIFPFHPFDEAKGLLSNRTPRSNELEEGVYYLKKLLNLCQDNIEIICIGQHSKNMLDRIGVANSHLEHPAKGGVRKFRAGFSERFAYQK</sequence>
<protein>
    <recommendedName>
        <fullName evidence="3">Uracil-DNA glycosylase</fullName>
    </recommendedName>
</protein>
<dbReference type="CDD" id="cd10035">
    <property type="entry name" value="UDG_like"/>
    <property type="match status" value="1"/>
</dbReference>
<dbReference type="RefSeq" id="WP_184527890.1">
    <property type="nucleotide sequence ID" value="NZ_JACHGK010000012.1"/>
</dbReference>